<dbReference type="AlphaFoldDB" id="A0AAI9Y6K3"/>
<dbReference type="Gene3D" id="3.90.25.10">
    <property type="entry name" value="UDP-galactose 4-epimerase, domain 1"/>
    <property type="match status" value="1"/>
</dbReference>
<evidence type="ECO:0000256" key="1">
    <source>
        <dbReference type="ARBA" id="ARBA00005725"/>
    </source>
</evidence>
<evidence type="ECO:0000259" key="4">
    <source>
        <dbReference type="Pfam" id="PF05368"/>
    </source>
</evidence>
<keyword evidence="2" id="KW-0521">NADP</keyword>
<evidence type="ECO:0000256" key="3">
    <source>
        <dbReference type="ARBA" id="ARBA00023002"/>
    </source>
</evidence>
<keyword evidence="3" id="KW-0560">Oxidoreductase</keyword>
<dbReference type="EMBL" id="MPDP01000046">
    <property type="protein sequence ID" value="KAK1489287.1"/>
    <property type="molecule type" value="Genomic_DNA"/>
</dbReference>
<gene>
    <name evidence="5" type="ORF">CCUS01_03333</name>
</gene>
<comment type="caution">
    <text evidence="5">The sequence shown here is derived from an EMBL/GenBank/DDBJ whole genome shotgun (WGS) entry which is preliminary data.</text>
</comment>
<accession>A0AAI9Y6K3</accession>
<evidence type="ECO:0000313" key="6">
    <source>
        <dbReference type="Proteomes" id="UP001239213"/>
    </source>
</evidence>
<dbReference type="PANTHER" id="PTHR47706:SF4">
    <property type="entry name" value="NMRA-LIKE DOMAIN-CONTAINING PROTEIN"/>
    <property type="match status" value="1"/>
</dbReference>
<dbReference type="GO" id="GO:0016491">
    <property type="term" value="F:oxidoreductase activity"/>
    <property type="evidence" value="ECO:0007669"/>
    <property type="project" value="UniProtKB-KW"/>
</dbReference>
<keyword evidence="6" id="KW-1185">Reference proteome</keyword>
<dbReference type="Proteomes" id="UP001239213">
    <property type="component" value="Unassembled WGS sequence"/>
</dbReference>
<name>A0AAI9Y6K3_9PEZI</name>
<dbReference type="InterPro" id="IPR008030">
    <property type="entry name" value="NmrA-like"/>
</dbReference>
<dbReference type="SUPFAM" id="SSF51735">
    <property type="entry name" value="NAD(P)-binding Rossmann-fold domains"/>
    <property type="match status" value="1"/>
</dbReference>
<dbReference type="Gene3D" id="3.40.50.720">
    <property type="entry name" value="NAD(P)-binding Rossmann-like Domain"/>
    <property type="match status" value="1"/>
</dbReference>
<reference evidence="5" key="1">
    <citation type="submission" date="2016-11" db="EMBL/GenBank/DDBJ databases">
        <title>The genome sequence of Colletotrichum cuscutae.</title>
        <authorList>
            <person name="Baroncelli R."/>
        </authorList>
    </citation>
    <scope>NUCLEOTIDE SEQUENCE</scope>
    <source>
        <strain evidence="5">IMI 304802</strain>
    </source>
</reference>
<sequence length="304" mass="33710">MVRIAIAGGSGSRFRQLFSLSSRQLMKALDVPATDFGPGANWIKTNYNDVAHLSQVLEGVHTVLSFVAGPVDPTNVAQRDTQKNLIDASIKAGVRRFAPSEWASSKLEYMFWYGFKEETRKYLATINKDKKVLEYCLFQPGLFTNYMTYPFSSSKHVQLFETPFNFYQRRALVVDGGENAIITFTTAQDLARVVALAVEYEGEWPVIGGVQGAQVSVAQLIALGEKIRGEPFDVTKLKSDDLKAGVVKAPWFSGMLRGIVAGNLECSDEWSRLLPEYEFTQPEDFLATAWAEIDAGATTVSTSY</sequence>
<comment type="similarity">
    <text evidence="1">Belongs to the NmrA-type oxidoreductase family. Isoflavone reductase subfamily.</text>
</comment>
<organism evidence="5 6">
    <name type="scientific">Colletotrichum cuscutae</name>
    <dbReference type="NCBI Taxonomy" id="1209917"/>
    <lineage>
        <taxon>Eukaryota</taxon>
        <taxon>Fungi</taxon>
        <taxon>Dikarya</taxon>
        <taxon>Ascomycota</taxon>
        <taxon>Pezizomycotina</taxon>
        <taxon>Sordariomycetes</taxon>
        <taxon>Hypocreomycetidae</taxon>
        <taxon>Glomerellales</taxon>
        <taxon>Glomerellaceae</taxon>
        <taxon>Colletotrichum</taxon>
        <taxon>Colletotrichum acutatum species complex</taxon>
    </lineage>
</organism>
<feature type="domain" description="NmrA-like" evidence="4">
    <location>
        <begin position="38"/>
        <end position="243"/>
    </location>
</feature>
<proteinExistence type="inferred from homology"/>
<dbReference type="PANTHER" id="PTHR47706">
    <property type="entry name" value="NMRA-LIKE FAMILY PROTEIN"/>
    <property type="match status" value="1"/>
</dbReference>
<dbReference type="InterPro" id="IPR051609">
    <property type="entry name" value="NmrA/Isoflavone_reductase-like"/>
</dbReference>
<evidence type="ECO:0000256" key="2">
    <source>
        <dbReference type="ARBA" id="ARBA00022857"/>
    </source>
</evidence>
<dbReference type="InterPro" id="IPR036291">
    <property type="entry name" value="NAD(P)-bd_dom_sf"/>
</dbReference>
<evidence type="ECO:0000313" key="5">
    <source>
        <dbReference type="EMBL" id="KAK1489287.1"/>
    </source>
</evidence>
<protein>
    <submittedName>
        <fullName evidence="5">NmrA-like family protein</fullName>
    </submittedName>
</protein>
<dbReference type="Pfam" id="PF05368">
    <property type="entry name" value="NmrA"/>
    <property type="match status" value="1"/>
</dbReference>